<dbReference type="InterPro" id="IPR041577">
    <property type="entry name" value="RT_RNaseH_2"/>
</dbReference>
<evidence type="ECO:0000259" key="2">
    <source>
        <dbReference type="PROSITE" id="PS50878"/>
    </source>
</evidence>
<dbReference type="InterPro" id="IPR050951">
    <property type="entry name" value="Retrovirus_Pol_polyprotein"/>
</dbReference>
<dbReference type="AlphaFoldDB" id="A0A0A9D2Z3"/>
<dbReference type="CDD" id="cd01647">
    <property type="entry name" value="RT_LTR"/>
    <property type="match status" value="1"/>
</dbReference>
<dbReference type="PANTHER" id="PTHR37984">
    <property type="entry name" value="PROTEIN CBG26694"/>
    <property type="match status" value="1"/>
</dbReference>
<dbReference type="CDD" id="cd09274">
    <property type="entry name" value="RNase_HI_RT_Ty3"/>
    <property type="match status" value="1"/>
</dbReference>
<reference evidence="4" key="1">
    <citation type="submission" date="2014-09" db="EMBL/GenBank/DDBJ databases">
        <authorList>
            <person name="Magalhaes I.L.F."/>
            <person name="Oliveira U."/>
            <person name="Santos F.R."/>
            <person name="Vidigal T.H.D.A."/>
            <person name="Brescovit A.D."/>
            <person name="Santos A.J."/>
        </authorList>
    </citation>
    <scope>NUCLEOTIDE SEQUENCE</scope>
    <source>
        <tissue evidence="4">Shoot tissue taken approximately 20 cm above the soil surface</tissue>
    </source>
</reference>
<dbReference type="EMBL" id="GBRH01215734">
    <property type="protein sequence ID" value="JAD82161.1"/>
    <property type="molecule type" value="Transcribed_RNA"/>
</dbReference>
<accession>A0A0A9D2Z3</accession>
<dbReference type="InterPro" id="IPR043502">
    <property type="entry name" value="DNA/RNA_pol_sf"/>
</dbReference>
<dbReference type="Pfam" id="PF17921">
    <property type="entry name" value="Integrase_H2C2"/>
    <property type="match status" value="1"/>
</dbReference>
<dbReference type="Pfam" id="PF00078">
    <property type="entry name" value="RVT_1"/>
    <property type="match status" value="1"/>
</dbReference>
<proteinExistence type="predicted"/>
<feature type="domain" description="Integrase catalytic" evidence="3">
    <location>
        <begin position="658"/>
        <end position="761"/>
    </location>
</feature>
<dbReference type="FunFam" id="3.30.70.270:FF:000020">
    <property type="entry name" value="Transposon Tf2-6 polyprotein-like Protein"/>
    <property type="match status" value="1"/>
</dbReference>
<reference evidence="4" key="2">
    <citation type="journal article" date="2015" name="Data Brief">
        <title>Shoot transcriptome of the giant reed, Arundo donax.</title>
        <authorList>
            <person name="Barrero R.A."/>
            <person name="Guerrero F.D."/>
            <person name="Moolhuijzen P."/>
            <person name="Goolsby J.A."/>
            <person name="Tidwell J."/>
            <person name="Bellgard S.E."/>
            <person name="Bellgard M.I."/>
        </authorList>
    </citation>
    <scope>NUCLEOTIDE SEQUENCE</scope>
    <source>
        <tissue evidence="4">Shoot tissue taken approximately 20 cm above the soil surface</tissue>
    </source>
</reference>
<dbReference type="SUPFAM" id="SSF56672">
    <property type="entry name" value="DNA/RNA polymerases"/>
    <property type="match status" value="1"/>
</dbReference>
<keyword evidence="1" id="KW-0511">Multifunctional enzyme</keyword>
<dbReference type="Gene3D" id="3.10.10.10">
    <property type="entry name" value="HIV Type 1 Reverse Transcriptase, subunit A, domain 1"/>
    <property type="match status" value="1"/>
</dbReference>
<dbReference type="InterPro" id="IPR012337">
    <property type="entry name" value="RNaseH-like_sf"/>
</dbReference>
<dbReference type="PROSITE" id="PS50994">
    <property type="entry name" value="INTEGRASE"/>
    <property type="match status" value="1"/>
</dbReference>
<dbReference type="Gene3D" id="1.10.340.70">
    <property type="match status" value="1"/>
</dbReference>
<name>A0A0A9D2Z3_ARUDO</name>
<dbReference type="InterPro" id="IPR036397">
    <property type="entry name" value="RNaseH_sf"/>
</dbReference>
<dbReference type="Gene3D" id="3.30.420.10">
    <property type="entry name" value="Ribonuclease H-like superfamily/Ribonuclease H"/>
    <property type="match status" value="1"/>
</dbReference>
<dbReference type="Gene3D" id="3.30.70.270">
    <property type="match status" value="2"/>
</dbReference>
<dbReference type="Pfam" id="PF17919">
    <property type="entry name" value="RT_RNaseH_2"/>
    <property type="match status" value="1"/>
</dbReference>
<feature type="domain" description="Reverse transcriptase" evidence="2">
    <location>
        <begin position="138"/>
        <end position="317"/>
    </location>
</feature>
<evidence type="ECO:0000313" key="4">
    <source>
        <dbReference type="EMBL" id="JAD82161.1"/>
    </source>
</evidence>
<organism evidence="4">
    <name type="scientific">Arundo donax</name>
    <name type="common">Giant reed</name>
    <name type="synonym">Donax arundinaceus</name>
    <dbReference type="NCBI Taxonomy" id="35708"/>
    <lineage>
        <taxon>Eukaryota</taxon>
        <taxon>Viridiplantae</taxon>
        <taxon>Streptophyta</taxon>
        <taxon>Embryophyta</taxon>
        <taxon>Tracheophyta</taxon>
        <taxon>Spermatophyta</taxon>
        <taxon>Magnoliopsida</taxon>
        <taxon>Liliopsida</taxon>
        <taxon>Poales</taxon>
        <taxon>Poaceae</taxon>
        <taxon>PACMAD clade</taxon>
        <taxon>Arundinoideae</taxon>
        <taxon>Arundineae</taxon>
        <taxon>Arundo</taxon>
    </lineage>
</organism>
<dbReference type="InterPro" id="IPR000477">
    <property type="entry name" value="RT_dom"/>
</dbReference>
<dbReference type="PANTHER" id="PTHR37984:SF5">
    <property type="entry name" value="PROTEIN NYNRIN-LIKE"/>
    <property type="match status" value="1"/>
</dbReference>
<dbReference type="SUPFAM" id="SSF53098">
    <property type="entry name" value="Ribonuclease H-like"/>
    <property type="match status" value="1"/>
</dbReference>
<dbReference type="PROSITE" id="PS50878">
    <property type="entry name" value="RT_POL"/>
    <property type="match status" value="1"/>
</dbReference>
<dbReference type="InterPro" id="IPR041588">
    <property type="entry name" value="Integrase_H2C2"/>
</dbReference>
<evidence type="ECO:0008006" key="5">
    <source>
        <dbReference type="Google" id="ProtNLM"/>
    </source>
</evidence>
<dbReference type="InterPro" id="IPR043128">
    <property type="entry name" value="Rev_trsase/Diguanyl_cyclase"/>
</dbReference>
<dbReference type="GO" id="GO:0003824">
    <property type="term" value="F:catalytic activity"/>
    <property type="evidence" value="ECO:0007669"/>
    <property type="project" value="UniProtKB-KW"/>
</dbReference>
<dbReference type="InterPro" id="IPR001584">
    <property type="entry name" value="Integrase_cat-core"/>
</dbReference>
<evidence type="ECO:0000259" key="3">
    <source>
        <dbReference type="PROSITE" id="PS50994"/>
    </source>
</evidence>
<evidence type="ECO:0000256" key="1">
    <source>
        <dbReference type="ARBA" id="ARBA00023268"/>
    </source>
</evidence>
<dbReference type="GO" id="GO:0015074">
    <property type="term" value="P:DNA integration"/>
    <property type="evidence" value="ECO:0007669"/>
    <property type="project" value="InterPro"/>
</dbReference>
<dbReference type="GO" id="GO:0003676">
    <property type="term" value="F:nucleic acid binding"/>
    <property type="evidence" value="ECO:0007669"/>
    <property type="project" value="InterPro"/>
</dbReference>
<protein>
    <recommendedName>
        <fullName evidence="5">Integrase catalytic domain-containing protein</fullName>
    </recommendedName>
</protein>
<dbReference type="Gene3D" id="3.10.20.370">
    <property type="match status" value="1"/>
</dbReference>
<sequence>MDWLEANSPMQVNWKLKTLKFEYENREVFLQGLSGISCNCISGPLSVLSIAGTQLEWRDIRELYTVEDSIQEEDIPDCIFQILEQFSSVLDPPSELPPHREWDHRIPLLPISKPINIRPYRYSPAQKDEIERQIAEMLKAGIIRHSTSPFSSPVLLVPKKDKSWHFCVDFRHLNAMTIKNKFPLPIIDEFLDELANAAWFTRLDFCSGFHQIRMAPGEEYKMTFQTHSGHYEFCVMPFGLSDAPPTFQGGMNQMLEPMLRKFVLVFMDDILVYSPTLEDHMQHVAQVLAILQAHRFQVKKSKCSFAQQRLAYLGHVISAQGVVTDLEKIKAVRDWPSPTNVKELRSFLGLAGYYRKFVRNFGIISRSVTELLKKDTFFVWTSEKEQSFQVLKEALVQAPVLALSDFSKQFTIETDACEYGIGAVLLQDGHPLAYLSKALGPRNRGLSTYEKESLVNLLAMEQWRPYLLQGEFIIKTNEHSLSHLDDQRLSTPWQQWALTKLLGLSYKIQYKKGSDNKVVDALSRRLVQLHEALYAISAGIPVWIQEVLNGYTDNPKVQALLQQLAIASPNSVGFSLRNGIIYLHDKVWLAGNEQLQLKVLQALHASAIGGHSGFPVIYRRISQLFTWPGMKKQIKHFVQTCVICQQAKPERVRYPGLLQPLPVPTQAWQVVSMDFIEGSSSYDCILVVVDKLTKYAHFLPLRHSFTAQKVALAYINNVYKLHGLPESIVSDRDRIFTSTFWQELFRLVGTHLKMSSTYHPRPVRLDGTSQLVFGDLFMVFCSCLPK</sequence>